<dbReference type="GO" id="GO:0004252">
    <property type="term" value="F:serine-type endopeptidase activity"/>
    <property type="evidence" value="ECO:0007669"/>
    <property type="project" value="InterPro"/>
</dbReference>
<dbReference type="FunFam" id="2.40.10.10:FF:000002">
    <property type="entry name" value="Transmembrane protease serine"/>
    <property type="match status" value="1"/>
</dbReference>
<dbReference type="InterPro" id="IPR041515">
    <property type="entry name" value="PPAF-2-like_Clip"/>
</dbReference>
<keyword evidence="1" id="KW-1015">Disulfide bond</keyword>
<feature type="chain" id="PRO_5040195310" description="Peptidase S1 domain-containing protein" evidence="4">
    <location>
        <begin position="21"/>
        <end position="381"/>
    </location>
</feature>
<dbReference type="GO" id="GO:0006508">
    <property type="term" value="P:proteolysis"/>
    <property type="evidence" value="ECO:0007669"/>
    <property type="project" value="InterPro"/>
</dbReference>
<evidence type="ECO:0000313" key="7">
    <source>
        <dbReference type="Proteomes" id="UP001154078"/>
    </source>
</evidence>
<name>A0A9P0BAX7_BRAAE</name>
<dbReference type="Gene3D" id="2.40.10.10">
    <property type="entry name" value="Trypsin-like serine proteases"/>
    <property type="match status" value="1"/>
</dbReference>
<dbReference type="AlphaFoldDB" id="A0A9P0BAX7"/>
<dbReference type="Pfam" id="PF00089">
    <property type="entry name" value="Trypsin"/>
    <property type="match status" value="1"/>
</dbReference>
<dbReference type="SUPFAM" id="SSF50494">
    <property type="entry name" value="Trypsin-like serine proteases"/>
    <property type="match status" value="1"/>
</dbReference>
<evidence type="ECO:0000256" key="4">
    <source>
        <dbReference type="SAM" id="SignalP"/>
    </source>
</evidence>
<evidence type="ECO:0000256" key="3">
    <source>
        <dbReference type="SAM" id="MobiDB-lite"/>
    </source>
</evidence>
<proteinExistence type="inferred from homology"/>
<evidence type="ECO:0000259" key="5">
    <source>
        <dbReference type="SMART" id="SM00020"/>
    </source>
</evidence>
<organism evidence="6 7">
    <name type="scientific">Brassicogethes aeneus</name>
    <name type="common">Rape pollen beetle</name>
    <name type="synonym">Meligethes aeneus</name>
    <dbReference type="NCBI Taxonomy" id="1431903"/>
    <lineage>
        <taxon>Eukaryota</taxon>
        <taxon>Metazoa</taxon>
        <taxon>Ecdysozoa</taxon>
        <taxon>Arthropoda</taxon>
        <taxon>Hexapoda</taxon>
        <taxon>Insecta</taxon>
        <taxon>Pterygota</taxon>
        <taxon>Neoptera</taxon>
        <taxon>Endopterygota</taxon>
        <taxon>Coleoptera</taxon>
        <taxon>Polyphaga</taxon>
        <taxon>Cucujiformia</taxon>
        <taxon>Nitidulidae</taxon>
        <taxon>Meligethinae</taxon>
        <taxon>Brassicogethes</taxon>
    </lineage>
</organism>
<dbReference type="InterPro" id="IPR001314">
    <property type="entry name" value="Peptidase_S1A"/>
</dbReference>
<dbReference type="Proteomes" id="UP001154078">
    <property type="component" value="Chromosome 6"/>
</dbReference>
<evidence type="ECO:0000256" key="2">
    <source>
        <dbReference type="ARBA" id="ARBA00024195"/>
    </source>
</evidence>
<dbReference type="CDD" id="cd00190">
    <property type="entry name" value="Tryp_SPc"/>
    <property type="match status" value="1"/>
</dbReference>
<keyword evidence="7" id="KW-1185">Reference proteome</keyword>
<evidence type="ECO:0000256" key="1">
    <source>
        <dbReference type="ARBA" id="ARBA00023157"/>
    </source>
</evidence>
<accession>A0A9P0BAX7</accession>
<dbReference type="Pfam" id="PF18322">
    <property type="entry name" value="CLIP_1"/>
    <property type="match status" value="1"/>
</dbReference>
<dbReference type="InterPro" id="IPR043504">
    <property type="entry name" value="Peptidase_S1_PA_chymotrypsin"/>
</dbReference>
<dbReference type="OrthoDB" id="6261922at2759"/>
<dbReference type="PRINTS" id="PR00722">
    <property type="entry name" value="CHYMOTRYPSIN"/>
</dbReference>
<gene>
    <name evidence="6" type="ORF">MELIAE_LOCUS9570</name>
</gene>
<sequence length="381" mass="42164">MHRTAVSIILVLYVLQQAHCQNLTTEQIENQNNCKCVLYYLCDDDNNININGEGLLDFRLGNDLKRITCPTESTPQYCCYLPGTTREVTEKPTERSVPTAAPTKSPDTKTPELKTITKNVTCGIQRPSIDVRILNGEFSSTIPGEFPWMAAIYRKNKFKCTGILIHPQVVLTVAHYVMKSFTRDYKVVANGETLLGLQTDSEHERSVIGVIRHPDFYSGGLHNDIALVILEKPLVISQFGALINEICLPGGNDQESFRNNSCIVAGWSNKDTSVPLRKVVVPTVPHDICQEKLRKNSKLGAGFELHDSFTCAGGIKNQDACLGDGGSPLMCPINNVFHLVGMVSWGQGCGQTNVPGVYTDVAKFTSWIKQELDKNLIKHNL</sequence>
<protein>
    <recommendedName>
        <fullName evidence="5">Peptidase S1 domain-containing protein</fullName>
    </recommendedName>
</protein>
<keyword evidence="4" id="KW-0732">Signal</keyword>
<dbReference type="PANTHER" id="PTHR24252:SF7">
    <property type="entry name" value="HYALIN"/>
    <property type="match status" value="1"/>
</dbReference>
<dbReference type="InterPro" id="IPR009003">
    <property type="entry name" value="Peptidase_S1_PA"/>
</dbReference>
<feature type="domain" description="Peptidase S1" evidence="5">
    <location>
        <begin position="132"/>
        <end position="368"/>
    </location>
</feature>
<reference evidence="6" key="1">
    <citation type="submission" date="2021-12" db="EMBL/GenBank/DDBJ databases">
        <authorList>
            <person name="King R."/>
        </authorList>
    </citation>
    <scope>NUCLEOTIDE SEQUENCE</scope>
</reference>
<feature type="signal peptide" evidence="4">
    <location>
        <begin position="1"/>
        <end position="20"/>
    </location>
</feature>
<evidence type="ECO:0000313" key="6">
    <source>
        <dbReference type="EMBL" id="CAH0559484.1"/>
    </source>
</evidence>
<dbReference type="FunFam" id="2.40.10.10:FF:000068">
    <property type="entry name" value="transmembrane protease serine 2"/>
    <property type="match status" value="1"/>
</dbReference>
<comment type="similarity">
    <text evidence="2">Belongs to the peptidase S1 family. CLIP subfamily.</text>
</comment>
<dbReference type="InterPro" id="IPR001254">
    <property type="entry name" value="Trypsin_dom"/>
</dbReference>
<dbReference type="PANTHER" id="PTHR24252">
    <property type="entry name" value="ACROSIN-RELATED"/>
    <property type="match status" value="1"/>
</dbReference>
<dbReference type="SMART" id="SM00020">
    <property type="entry name" value="Tryp_SPc"/>
    <property type="match status" value="1"/>
</dbReference>
<feature type="region of interest" description="Disordered" evidence="3">
    <location>
        <begin position="89"/>
        <end position="111"/>
    </location>
</feature>
<dbReference type="EMBL" id="OV121137">
    <property type="protein sequence ID" value="CAH0559484.1"/>
    <property type="molecule type" value="Genomic_DNA"/>
</dbReference>